<feature type="region of interest" description="Disordered" evidence="1">
    <location>
        <begin position="603"/>
        <end position="622"/>
    </location>
</feature>
<dbReference type="AlphaFoldDB" id="T0RXN5"/>
<evidence type="ECO:0000313" key="2">
    <source>
        <dbReference type="EMBL" id="EQC35097.1"/>
    </source>
</evidence>
<dbReference type="InParanoid" id="T0RXN5"/>
<dbReference type="VEuPathDB" id="FungiDB:SDRG_07331"/>
<reference evidence="2 3" key="1">
    <citation type="submission" date="2012-04" db="EMBL/GenBank/DDBJ databases">
        <title>The Genome Sequence of Saprolegnia declina VS20.</title>
        <authorList>
            <consortium name="The Broad Institute Genome Sequencing Platform"/>
            <person name="Russ C."/>
            <person name="Nusbaum C."/>
            <person name="Tyler B."/>
            <person name="van West P."/>
            <person name="Dieguez-Uribeondo J."/>
            <person name="de Bruijn I."/>
            <person name="Tripathy S."/>
            <person name="Jiang R."/>
            <person name="Young S.K."/>
            <person name="Zeng Q."/>
            <person name="Gargeya S."/>
            <person name="Fitzgerald M."/>
            <person name="Haas B."/>
            <person name="Abouelleil A."/>
            <person name="Alvarado L."/>
            <person name="Arachchi H.M."/>
            <person name="Berlin A."/>
            <person name="Chapman S.B."/>
            <person name="Goldberg J."/>
            <person name="Griggs A."/>
            <person name="Gujja S."/>
            <person name="Hansen M."/>
            <person name="Howarth C."/>
            <person name="Imamovic A."/>
            <person name="Larimer J."/>
            <person name="McCowen C."/>
            <person name="Montmayeur A."/>
            <person name="Murphy C."/>
            <person name="Neiman D."/>
            <person name="Pearson M."/>
            <person name="Priest M."/>
            <person name="Roberts A."/>
            <person name="Saif S."/>
            <person name="Shea T."/>
            <person name="Sisk P."/>
            <person name="Sykes S."/>
            <person name="Wortman J."/>
            <person name="Nusbaum C."/>
            <person name="Birren B."/>
        </authorList>
    </citation>
    <scope>NUCLEOTIDE SEQUENCE [LARGE SCALE GENOMIC DNA]</scope>
    <source>
        <strain evidence="2 3">VS20</strain>
    </source>
</reference>
<dbReference type="OrthoDB" id="76674at2759"/>
<organism evidence="2 3">
    <name type="scientific">Saprolegnia diclina (strain VS20)</name>
    <dbReference type="NCBI Taxonomy" id="1156394"/>
    <lineage>
        <taxon>Eukaryota</taxon>
        <taxon>Sar</taxon>
        <taxon>Stramenopiles</taxon>
        <taxon>Oomycota</taxon>
        <taxon>Saprolegniomycetes</taxon>
        <taxon>Saprolegniales</taxon>
        <taxon>Saprolegniaceae</taxon>
        <taxon>Saprolegnia</taxon>
    </lineage>
</organism>
<dbReference type="EMBL" id="JH767152">
    <property type="protein sequence ID" value="EQC35097.1"/>
    <property type="molecule type" value="Genomic_DNA"/>
</dbReference>
<accession>T0RXN5</accession>
<proteinExistence type="predicted"/>
<evidence type="ECO:0000313" key="3">
    <source>
        <dbReference type="Proteomes" id="UP000030762"/>
    </source>
</evidence>
<keyword evidence="3" id="KW-1185">Reference proteome</keyword>
<name>T0RXN5_SAPDV</name>
<dbReference type="OMA" id="VQIPLRI"/>
<dbReference type="Proteomes" id="UP000030762">
    <property type="component" value="Unassembled WGS sequence"/>
</dbReference>
<sequence length="658" mass="73423">MAGDHLVKHEHETMVRDVLEELVFLEFLCDWRRLEIVVAKADLVQLLNVYEASARCSPQFEAWWHHLRDKSDGRSHVANRLKAMGILQGHGDARNPYIWHRRALQKATRAQAQLSDTKGFTKALRVGLSYADAFQLDVHKWTCVAIHVLRMQPAWMTTNLFGQAKTMVSQNVDPKAYASAIVEAMKLDPRMVYSLDKKGRGVFARAHSAYDASMTLSLDSAVPKFTAMALATLQHVSRFPVATILAEGRRRRGFPCLRYKAKKATKSQEDIDDDAFAQSVVDAMRRDPKIAFVQGQDPSASYFALPTEAPRAPPVPAAVPVRADDALRRMTTMVLTHLERHAFFPLQRLRDETQQMRAPGWTPDGLYAHLVKRLCSDDRLHLDGDRFVRAVKLDVVSAATHLLADVLDKLRTQPTVSYAYIAAQAAKLQPEGLVTLDEYVGGIIDRLRADDRVLYGADALGRGNFCLVSNPHHQLLPFTDGDAAFLAKAERVAPTRVPRAVVINCLGMALDRLNDQQRAPGDTLDVREILDLARLDPHAGDVDGLVYAMLEEDPRLRFVPDGMSQHAIDGKFALAQPKKRKRSRRSEVASRIDWYTPHAIAWPGDDDNSSKERAVATPEVGIQNQRVRRLATGDTAEDAASGATSTPVQIPLRILRFA</sequence>
<dbReference type="GeneID" id="19948058"/>
<dbReference type="RefSeq" id="XP_008611381.1">
    <property type="nucleotide sequence ID" value="XM_008613159.1"/>
</dbReference>
<evidence type="ECO:0000256" key="1">
    <source>
        <dbReference type="SAM" id="MobiDB-lite"/>
    </source>
</evidence>
<gene>
    <name evidence="2" type="ORF">SDRG_07331</name>
</gene>
<protein>
    <submittedName>
        <fullName evidence="2">Uncharacterized protein</fullName>
    </submittedName>
</protein>